<dbReference type="Proteomes" id="UP000219050">
    <property type="component" value="Chromosome"/>
</dbReference>
<keyword evidence="3" id="KW-0813">Transport</keyword>
<feature type="chain" id="PRO_5012651750" evidence="5">
    <location>
        <begin position="31"/>
        <end position="511"/>
    </location>
</feature>
<dbReference type="GO" id="GO:0030288">
    <property type="term" value="C:outer membrane-bounded periplasmic space"/>
    <property type="evidence" value="ECO:0007669"/>
    <property type="project" value="UniProtKB-ARBA"/>
</dbReference>
<dbReference type="Gene3D" id="3.90.76.10">
    <property type="entry name" value="Dipeptide-binding Protein, Domain 1"/>
    <property type="match status" value="1"/>
</dbReference>
<dbReference type="InterPro" id="IPR000914">
    <property type="entry name" value="SBP_5_dom"/>
</dbReference>
<name>A0A291LWN8_9RHOB</name>
<dbReference type="PANTHER" id="PTHR30290">
    <property type="entry name" value="PERIPLASMIC BINDING COMPONENT OF ABC TRANSPORTER"/>
    <property type="match status" value="1"/>
</dbReference>
<dbReference type="GO" id="GO:0043190">
    <property type="term" value="C:ATP-binding cassette (ABC) transporter complex"/>
    <property type="evidence" value="ECO:0007669"/>
    <property type="project" value="InterPro"/>
</dbReference>
<evidence type="ECO:0000256" key="5">
    <source>
        <dbReference type="SAM" id="SignalP"/>
    </source>
</evidence>
<evidence type="ECO:0000256" key="2">
    <source>
        <dbReference type="ARBA" id="ARBA00005695"/>
    </source>
</evidence>
<organism evidence="7 8">
    <name type="scientific">Pacificitalea manganoxidans</name>
    <dbReference type="NCBI Taxonomy" id="1411902"/>
    <lineage>
        <taxon>Bacteria</taxon>
        <taxon>Pseudomonadati</taxon>
        <taxon>Pseudomonadota</taxon>
        <taxon>Alphaproteobacteria</taxon>
        <taxon>Rhodobacterales</taxon>
        <taxon>Paracoccaceae</taxon>
        <taxon>Pacificitalea</taxon>
    </lineage>
</organism>
<dbReference type="PANTHER" id="PTHR30290:SF9">
    <property type="entry name" value="OLIGOPEPTIDE-BINDING PROTEIN APPA"/>
    <property type="match status" value="1"/>
</dbReference>
<dbReference type="OrthoDB" id="9803988at2"/>
<gene>
    <name evidence="7" type="ORF">CBW24_03290</name>
</gene>
<evidence type="ECO:0000256" key="1">
    <source>
        <dbReference type="ARBA" id="ARBA00004418"/>
    </source>
</evidence>
<feature type="domain" description="Solute-binding protein family 5" evidence="6">
    <location>
        <begin position="75"/>
        <end position="432"/>
    </location>
</feature>
<feature type="signal peptide" evidence="5">
    <location>
        <begin position="1"/>
        <end position="30"/>
    </location>
</feature>
<dbReference type="Gene3D" id="3.10.105.10">
    <property type="entry name" value="Dipeptide-binding Protein, Domain 3"/>
    <property type="match status" value="1"/>
</dbReference>
<proteinExistence type="inferred from homology"/>
<evidence type="ECO:0000259" key="6">
    <source>
        <dbReference type="Pfam" id="PF00496"/>
    </source>
</evidence>
<dbReference type="GO" id="GO:0015833">
    <property type="term" value="P:peptide transport"/>
    <property type="evidence" value="ECO:0007669"/>
    <property type="project" value="TreeGrafter"/>
</dbReference>
<dbReference type="RefSeq" id="WP_097372664.1">
    <property type="nucleotide sequence ID" value="NZ_CP021404.1"/>
</dbReference>
<accession>A0A291LWN8</accession>
<dbReference type="GO" id="GO:1904680">
    <property type="term" value="F:peptide transmembrane transporter activity"/>
    <property type="evidence" value="ECO:0007669"/>
    <property type="project" value="TreeGrafter"/>
</dbReference>
<dbReference type="Gene3D" id="3.40.190.10">
    <property type="entry name" value="Periplasmic binding protein-like II"/>
    <property type="match status" value="1"/>
</dbReference>
<comment type="subcellular location">
    <subcellularLocation>
        <location evidence="1">Periplasm</location>
    </subcellularLocation>
</comment>
<comment type="similarity">
    <text evidence="2">Belongs to the bacterial solute-binding protein 5 family.</text>
</comment>
<keyword evidence="8" id="KW-1185">Reference proteome</keyword>
<dbReference type="InterPro" id="IPR039424">
    <property type="entry name" value="SBP_5"/>
</dbReference>
<dbReference type="Pfam" id="PF00496">
    <property type="entry name" value="SBP_bac_5"/>
    <property type="match status" value="1"/>
</dbReference>
<evidence type="ECO:0000313" key="8">
    <source>
        <dbReference type="Proteomes" id="UP000219050"/>
    </source>
</evidence>
<dbReference type="PIRSF" id="PIRSF002741">
    <property type="entry name" value="MppA"/>
    <property type="match status" value="1"/>
</dbReference>
<reference evidence="7 8" key="1">
    <citation type="submission" date="2017-05" db="EMBL/GenBank/DDBJ databases">
        <title>Comparative genomic and metabolic analysis of manganese-oxidizing mechanisms in Celeribater manganoxidans DY25T: its adaption to the environment of polymetallic nodule.</title>
        <authorList>
            <person name="Wang X."/>
        </authorList>
    </citation>
    <scope>NUCLEOTIDE SEQUENCE [LARGE SCALE GENOMIC DNA]</scope>
    <source>
        <strain evidence="7 8">DY25</strain>
    </source>
</reference>
<dbReference type="AlphaFoldDB" id="A0A291LWN8"/>
<dbReference type="InterPro" id="IPR030678">
    <property type="entry name" value="Peptide/Ni-bd"/>
</dbReference>
<dbReference type="SUPFAM" id="SSF53850">
    <property type="entry name" value="Periplasmic binding protein-like II"/>
    <property type="match status" value="1"/>
</dbReference>
<evidence type="ECO:0000313" key="7">
    <source>
        <dbReference type="EMBL" id="ATI41119.1"/>
    </source>
</evidence>
<dbReference type="EMBL" id="CP021404">
    <property type="protein sequence ID" value="ATI41119.1"/>
    <property type="molecule type" value="Genomic_DNA"/>
</dbReference>
<evidence type="ECO:0000256" key="4">
    <source>
        <dbReference type="ARBA" id="ARBA00022729"/>
    </source>
</evidence>
<dbReference type="KEGG" id="cmag:CBW24_03290"/>
<protein>
    <submittedName>
        <fullName evidence="7">Peptide ABC transporter substrate-binding protein</fullName>
    </submittedName>
</protein>
<sequence length="511" mass="56315">MTICQPFSAKIALRSAMLVSCLALAAPAFAQSTTLNVAQQQDPQNLDPIDTFRLSWGSIGSNIFESLVFRGEDLELQPGLATGWEFLDDETRIRFTLREGVEFHNGEPFNAEAVKYTFDRLLGDEGAKGPQRSNYTSIREVVVVDEHTVDFMMERPDPVLITKLAGYGAMIVPPKYVEEVGEDAFDMKPVGTGPFHVTEYTPTIGVKLAKFDNYWNGEAKVDAVNIRFIPEDATRIAELLSGGVDISMNIPTPSVETVKQNANVDLVAVDGPTVVLTRFNTADGITADPRVRKAITMAVDRKTIVEALLGGLASPISSAQGAKSFGNDPALEAHPYDPEAAKALLAEAGVAPGTEITLDMPNNDETFREVAQVIAAFLGQVGLNVNIRTHERGVYFNDIIENGKTGEIYYYGWGGWTFDFDNTAYILYHTGERFNPYVSDPKLDELLDAQRQTYDRDVREAALQEVARYAHEQALDLPLYNTSTIYGVSTRVEGFDPAPDDRARYMNVTLN</sequence>
<keyword evidence="4 5" id="KW-0732">Signal</keyword>
<evidence type="ECO:0000256" key="3">
    <source>
        <dbReference type="ARBA" id="ARBA00022448"/>
    </source>
</evidence>